<dbReference type="InterPro" id="IPR025944">
    <property type="entry name" value="Sigma_54_int_dom_CS"/>
</dbReference>
<keyword evidence="1" id="KW-0547">Nucleotide-binding</keyword>
<dbReference type="PANTHER" id="PTHR32071">
    <property type="entry name" value="TRANSCRIPTIONAL REGULATORY PROTEIN"/>
    <property type="match status" value="1"/>
</dbReference>
<dbReference type="SUPFAM" id="SSF46689">
    <property type="entry name" value="Homeodomain-like"/>
    <property type="match status" value="1"/>
</dbReference>
<dbReference type="PROSITE" id="PS50110">
    <property type="entry name" value="RESPONSE_REGULATORY"/>
    <property type="match status" value="1"/>
</dbReference>
<dbReference type="Gene3D" id="1.10.10.60">
    <property type="entry name" value="Homeodomain-like"/>
    <property type="match status" value="1"/>
</dbReference>
<dbReference type="GO" id="GO:0043565">
    <property type="term" value="F:sequence-specific DNA binding"/>
    <property type="evidence" value="ECO:0007669"/>
    <property type="project" value="InterPro"/>
</dbReference>
<dbReference type="PROSITE" id="PS50113">
    <property type="entry name" value="PAC"/>
    <property type="match status" value="1"/>
</dbReference>
<feature type="domain" description="Sigma-54 factor interaction" evidence="8">
    <location>
        <begin position="267"/>
        <end position="496"/>
    </location>
</feature>
<evidence type="ECO:0000256" key="2">
    <source>
        <dbReference type="ARBA" id="ARBA00022840"/>
    </source>
</evidence>
<dbReference type="GO" id="GO:0000160">
    <property type="term" value="P:phosphorelay signal transduction system"/>
    <property type="evidence" value="ECO:0007669"/>
    <property type="project" value="InterPro"/>
</dbReference>
<evidence type="ECO:0000256" key="6">
    <source>
        <dbReference type="PROSITE-ProRule" id="PRU00169"/>
    </source>
</evidence>
<dbReference type="Pfam" id="PF02954">
    <property type="entry name" value="HTH_8"/>
    <property type="match status" value="1"/>
</dbReference>
<dbReference type="Pfam" id="PF00989">
    <property type="entry name" value="PAS"/>
    <property type="match status" value="1"/>
</dbReference>
<gene>
    <name evidence="12" type="ORF">DQK91_09925</name>
</gene>
<organism evidence="12 13">
    <name type="scientific">Oceanidesulfovibrio marinus</name>
    <dbReference type="NCBI Taxonomy" id="370038"/>
    <lineage>
        <taxon>Bacteria</taxon>
        <taxon>Pseudomonadati</taxon>
        <taxon>Thermodesulfobacteriota</taxon>
        <taxon>Desulfovibrionia</taxon>
        <taxon>Desulfovibrionales</taxon>
        <taxon>Desulfovibrionaceae</taxon>
        <taxon>Oceanidesulfovibrio</taxon>
    </lineage>
</organism>
<feature type="coiled-coil region" evidence="7">
    <location>
        <begin position="111"/>
        <end position="138"/>
    </location>
</feature>
<evidence type="ECO:0000259" key="10">
    <source>
        <dbReference type="PROSITE" id="PS50112"/>
    </source>
</evidence>
<dbReference type="CDD" id="cd00130">
    <property type="entry name" value="PAS"/>
    <property type="match status" value="1"/>
</dbReference>
<dbReference type="Gene3D" id="3.30.450.20">
    <property type="entry name" value="PAS domain"/>
    <property type="match status" value="1"/>
</dbReference>
<dbReference type="GO" id="GO:0005524">
    <property type="term" value="F:ATP binding"/>
    <property type="evidence" value="ECO:0007669"/>
    <property type="project" value="UniProtKB-KW"/>
</dbReference>
<dbReference type="PANTHER" id="PTHR32071:SF113">
    <property type="entry name" value="ALGINATE BIOSYNTHESIS TRANSCRIPTIONAL REGULATORY PROTEIN ALGB"/>
    <property type="match status" value="1"/>
</dbReference>
<dbReference type="InterPro" id="IPR000014">
    <property type="entry name" value="PAS"/>
</dbReference>
<dbReference type="PROSITE" id="PS50045">
    <property type="entry name" value="SIGMA54_INTERACT_4"/>
    <property type="match status" value="1"/>
</dbReference>
<keyword evidence="4" id="KW-0238">DNA-binding</keyword>
<dbReference type="Pfam" id="PF00072">
    <property type="entry name" value="Response_reg"/>
    <property type="match status" value="1"/>
</dbReference>
<reference evidence="12 13" key="1">
    <citation type="submission" date="2018-06" db="EMBL/GenBank/DDBJ databases">
        <title>Complete genome of Desulfovibrio marinus P48SEP.</title>
        <authorList>
            <person name="Crispim J.S."/>
            <person name="Vidigal P.M.P."/>
            <person name="Silva L.C.F."/>
            <person name="Araujo L.C."/>
            <person name="Laguardia C.N."/>
            <person name="Dias R.S."/>
            <person name="Sousa M.P."/>
            <person name="Paula S.O."/>
            <person name="Silva C."/>
        </authorList>
    </citation>
    <scope>NUCLEOTIDE SEQUENCE [LARGE SCALE GENOMIC DNA]</scope>
    <source>
        <strain evidence="12 13">P48SEP</strain>
    </source>
</reference>
<sequence length="570" mass="64203">MSKILVIDDEESIRLTFSAFLEREGHTVLMARGYDDALSLLDAEPDLVFVDILLDSLSGMEILRYIRDRGLLCLVVLVTGEPSLETATQALRLGAYDYLQKPVNKVSLLHVTRQALRLKKLQDEKRALQAERTSLRLHLEAVFRSVPEAIITLNLQGKIIQANRGTVDVFDLQPDELEGTDYKESLGHFHEAFTHLVGETLRLRKHVREFRIEFRDGGGDPRTAVLDASPLVDSDDNFLGVVLVVRDISRMAGLKRELKQRRSYSNIVGKSSRMREIFALMEDLSRTDTTVLVTGDSGTGKELVAEALHYSGPRAGKPMVRVNCSALSENLLESELFGHVRGAFTGAVRDKVGRFRLAHGGTIFLDEIGDISSRIQLKLLRVLQEKEIERVGDTATMKVDVRVVAATNQNLREKVMLGEFREDLFYRLKVVEIQLPPLRERRDDIPLLIDHFVRAFNLEMGRHVSGLTEEARSALMNYPWPGNIRELKHAIEHAFVLCRGQTLEVNHLPAEVFHPLDILSRVASPGERSVDRAALQNALERSGGNKAKAARILGVSRQTIYRKIREFEIA</sequence>
<evidence type="ECO:0000313" key="13">
    <source>
        <dbReference type="Proteomes" id="UP000434052"/>
    </source>
</evidence>
<dbReference type="SMART" id="SM00448">
    <property type="entry name" value="REC"/>
    <property type="match status" value="1"/>
</dbReference>
<dbReference type="Gene3D" id="3.40.50.300">
    <property type="entry name" value="P-loop containing nucleotide triphosphate hydrolases"/>
    <property type="match status" value="1"/>
</dbReference>
<dbReference type="PROSITE" id="PS00675">
    <property type="entry name" value="SIGMA54_INTERACT_1"/>
    <property type="match status" value="1"/>
</dbReference>
<dbReference type="InterPro" id="IPR000700">
    <property type="entry name" value="PAS-assoc_C"/>
</dbReference>
<dbReference type="OrthoDB" id="9763792at2"/>
<dbReference type="InterPro" id="IPR027417">
    <property type="entry name" value="P-loop_NTPase"/>
</dbReference>
<dbReference type="InterPro" id="IPR013767">
    <property type="entry name" value="PAS_fold"/>
</dbReference>
<proteinExistence type="predicted"/>
<dbReference type="Proteomes" id="UP000434052">
    <property type="component" value="Unassembled WGS sequence"/>
</dbReference>
<dbReference type="SMART" id="SM00091">
    <property type="entry name" value="PAS"/>
    <property type="match status" value="1"/>
</dbReference>
<evidence type="ECO:0000259" key="11">
    <source>
        <dbReference type="PROSITE" id="PS50113"/>
    </source>
</evidence>
<dbReference type="NCBIfam" id="TIGR00229">
    <property type="entry name" value="sensory_box"/>
    <property type="match status" value="1"/>
</dbReference>
<keyword evidence="7" id="KW-0175">Coiled coil</keyword>
<evidence type="ECO:0000313" key="12">
    <source>
        <dbReference type="EMBL" id="TVM34198.1"/>
    </source>
</evidence>
<evidence type="ECO:0000256" key="7">
    <source>
        <dbReference type="SAM" id="Coils"/>
    </source>
</evidence>
<feature type="modified residue" description="4-aspartylphosphate" evidence="6">
    <location>
        <position position="51"/>
    </location>
</feature>
<dbReference type="CDD" id="cd00009">
    <property type="entry name" value="AAA"/>
    <property type="match status" value="1"/>
</dbReference>
<dbReference type="InterPro" id="IPR009057">
    <property type="entry name" value="Homeodomain-like_sf"/>
</dbReference>
<accession>A0A6P1ZH64</accession>
<dbReference type="InterPro" id="IPR001789">
    <property type="entry name" value="Sig_transdc_resp-reg_receiver"/>
</dbReference>
<feature type="domain" description="PAC" evidence="11">
    <location>
        <begin position="208"/>
        <end position="260"/>
    </location>
</feature>
<dbReference type="RefSeq" id="WP_144305196.1">
    <property type="nucleotide sequence ID" value="NZ_QMIF01000005.1"/>
</dbReference>
<dbReference type="InterPro" id="IPR002078">
    <property type="entry name" value="Sigma_54_int"/>
</dbReference>
<dbReference type="FunFam" id="3.40.50.300:FF:000006">
    <property type="entry name" value="DNA-binding transcriptional regulator NtrC"/>
    <property type="match status" value="1"/>
</dbReference>
<dbReference type="InterPro" id="IPR025662">
    <property type="entry name" value="Sigma_54_int_dom_ATP-bd_1"/>
</dbReference>
<evidence type="ECO:0000256" key="3">
    <source>
        <dbReference type="ARBA" id="ARBA00023015"/>
    </source>
</evidence>
<dbReference type="SUPFAM" id="SSF52540">
    <property type="entry name" value="P-loop containing nucleoside triphosphate hydrolases"/>
    <property type="match status" value="1"/>
</dbReference>
<keyword evidence="3" id="KW-0805">Transcription regulation</keyword>
<dbReference type="AlphaFoldDB" id="A0A6P1ZH64"/>
<dbReference type="InterPro" id="IPR002197">
    <property type="entry name" value="HTH_Fis"/>
</dbReference>
<keyword evidence="6" id="KW-0597">Phosphoprotein</keyword>
<evidence type="ECO:0000256" key="5">
    <source>
        <dbReference type="ARBA" id="ARBA00023163"/>
    </source>
</evidence>
<dbReference type="InterPro" id="IPR011006">
    <property type="entry name" value="CheY-like_superfamily"/>
</dbReference>
<dbReference type="SMART" id="SM00382">
    <property type="entry name" value="AAA"/>
    <property type="match status" value="1"/>
</dbReference>
<dbReference type="Gene3D" id="3.40.50.2300">
    <property type="match status" value="1"/>
</dbReference>
<protein>
    <submittedName>
        <fullName evidence="12">Sigma-54-dependent Fis family transcriptional regulator</fullName>
    </submittedName>
</protein>
<dbReference type="EMBL" id="QMIF01000005">
    <property type="protein sequence ID" value="TVM34198.1"/>
    <property type="molecule type" value="Genomic_DNA"/>
</dbReference>
<feature type="domain" description="PAS" evidence="10">
    <location>
        <begin position="135"/>
        <end position="179"/>
    </location>
</feature>
<dbReference type="PROSITE" id="PS00688">
    <property type="entry name" value="SIGMA54_INTERACT_3"/>
    <property type="match status" value="1"/>
</dbReference>
<evidence type="ECO:0000256" key="1">
    <source>
        <dbReference type="ARBA" id="ARBA00022741"/>
    </source>
</evidence>
<comment type="caution">
    <text evidence="12">The sequence shown here is derived from an EMBL/GenBank/DDBJ whole genome shotgun (WGS) entry which is preliminary data.</text>
</comment>
<keyword evidence="2" id="KW-0067">ATP-binding</keyword>
<evidence type="ECO:0000259" key="9">
    <source>
        <dbReference type="PROSITE" id="PS50110"/>
    </source>
</evidence>
<dbReference type="SUPFAM" id="SSF55785">
    <property type="entry name" value="PYP-like sensor domain (PAS domain)"/>
    <property type="match status" value="1"/>
</dbReference>
<dbReference type="PRINTS" id="PR01590">
    <property type="entry name" value="HTHFIS"/>
</dbReference>
<dbReference type="PROSITE" id="PS50112">
    <property type="entry name" value="PAS"/>
    <property type="match status" value="1"/>
</dbReference>
<dbReference type="InterPro" id="IPR058031">
    <property type="entry name" value="AAA_lid_NorR"/>
</dbReference>
<evidence type="ECO:0000259" key="8">
    <source>
        <dbReference type="PROSITE" id="PS50045"/>
    </source>
</evidence>
<dbReference type="Pfam" id="PF00158">
    <property type="entry name" value="Sigma54_activat"/>
    <property type="match status" value="1"/>
</dbReference>
<dbReference type="GO" id="GO:0006355">
    <property type="term" value="P:regulation of DNA-templated transcription"/>
    <property type="evidence" value="ECO:0007669"/>
    <property type="project" value="InterPro"/>
</dbReference>
<dbReference type="PROSITE" id="PS00676">
    <property type="entry name" value="SIGMA54_INTERACT_2"/>
    <property type="match status" value="1"/>
</dbReference>
<evidence type="ECO:0000256" key="4">
    <source>
        <dbReference type="ARBA" id="ARBA00023125"/>
    </source>
</evidence>
<feature type="domain" description="Response regulatory" evidence="9">
    <location>
        <begin position="3"/>
        <end position="116"/>
    </location>
</feature>
<dbReference type="Gene3D" id="1.10.8.60">
    <property type="match status" value="1"/>
</dbReference>
<name>A0A6P1ZH64_9BACT</name>
<dbReference type="Pfam" id="PF25601">
    <property type="entry name" value="AAA_lid_14"/>
    <property type="match status" value="1"/>
</dbReference>
<dbReference type="InterPro" id="IPR003593">
    <property type="entry name" value="AAA+_ATPase"/>
</dbReference>
<dbReference type="InterPro" id="IPR035965">
    <property type="entry name" value="PAS-like_dom_sf"/>
</dbReference>
<keyword evidence="5" id="KW-0804">Transcription</keyword>
<dbReference type="InterPro" id="IPR025943">
    <property type="entry name" value="Sigma_54_int_dom_ATP-bd_2"/>
</dbReference>
<dbReference type="SUPFAM" id="SSF52172">
    <property type="entry name" value="CheY-like"/>
    <property type="match status" value="1"/>
</dbReference>